<dbReference type="RefSeq" id="WP_189649394.1">
    <property type="nucleotide sequence ID" value="NZ_BMRC01000009.1"/>
</dbReference>
<organism evidence="2 3">
    <name type="scientific">Nonomuraea spiralis</name>
    <dbReference type="NCBI Taxonomy" id="46182"/>
    <lineage>
        <taxon>Bacteria</taxon>
        <taxon>Bacillati</taxon>
        <taxon>Actinomycetota</taxon>
        <taxon>Actinomycetes</taxon>
        <taxon>Streptosporangiales</taxon>
        <taxon>Streptosporangiaceae</taxon>
        <taxon>Nonomuraea</taxon>
    </lineage>
</organism>
<dbReference type="EMBL" id="JBHMEI010000015">
    <property type="protein sequence ID" value="MFB9203506.1"/>
    <property type="molecule type" value="Genomic_DNA"/>
</dbReference>
<feature type="domain" description="N-acetyltransferase" evidence="1">
    <location>
        <begin position="130"/>
        <end position="272"/>
    </location>
</feature>
<dbReference type="InterPro" id="IPR000182">
    <property type="entry name" value="GNAT_dom"/>
</dbReference>
<evidence type="ECO:0000259" key="1">
    <source>
        <dbReference type="PROSITE" id="PS51186"/>
    </source>
</evidence>
<evidence type="ECO:0000313" key="2">
    <source>
        <dbReference type="EMBL" id="MFB9203506.1"/>
    </source>
</evidence>
<name>A0ABV5IGB1_9ACTN</name>
<dbReference type="PROSITE" id="PS51186">
    <property type="entry name" value="GNAT"/>
    <property type="match status" value="1"/>
</dbReference>
<keyword evidence="3" id="KW-1185">Reference proteome</keyword>
<dbReference type="Pfam" id="PF00583">
    <property type="entry name" value="Acetyltransf_1"/>
    <property type="match status" value="1"/>
</dbReference>
<accession>A0ABV5IGB1</accession>
<dbReference type="InterPro" id="IPR016181">
    <property type="entry name" value="Acyl_CoA_acyltransferase"/>
</dbReference>
<proteinExistence type="predicted"/>
<dbReference type="SUPFAM" id="SSF55729">
    <property type="entry name" value="Acyl-CoA N-acyltransferases (Nat)"/>
    <property type="match status" value="1"/>
</dbReference>
<protein>
    <submittedName>
        <fullName evidence="2">GNAT family N-acetyltransferase</fullName>
    </submittedName>
</protein>
<comment type="caution">
    <text evidence="2">The sequence shown here is derived from an EMBL/GenBank/DDBJ whole genome shotgun (WGS) entry which is preliminary data.</text>
</comment>
<gene>
    <name evidence="2" type="ORF">ACFFV7_20125</name>
</gene>
<dbReference type="Gene3D" id="3.40.630.30">
    <property type="match status" value="1"/>
</dbReference>
<sequence length="275" mass="28819">MWTFTSDPEEFAEVAEPFLLGDPVGNTVPLTVLAELRAGRPAKDAFFAWWSAGGRVCGAAFRTPPAPVALTRMPAEAVAPLVEALNGDLPRVVGPVEVTSEVVELLGEPSRVVSERLYRLGALAVPSVPGRGRLAGPGDFPLMVSWYQAFGDEVGLGEAHDVAERVAQRVAGRELFVWEAGGAPVSLAGLGHAAGGVCRVGPVYTPPSCRRKGYGAAVTAYASGVGLAERCDQVVLFTDLDNPTSNAVYRSIGYVPVSDHAHLAYDGSRRPPAAG</sequence>
<evidence type="ECO:0000313" key="3">
    <source>
        <dbReference type="Proteomes" id="UP001589647"/>
    </source>
</evidence>
<dbReference type="Proteomes" id="UP001589647">
    <property type="component" value="Unassembled WGS sequence"/>
</dbReference>
<reference evidence="2 3" key="1">
    <citation type="submission" date="2024-09" db="EMBL/GenBank/DDBJ databases">
        <authorList>
            <person name="Sun Q."/>
            <person name="Mori K."/>
        </authorList>
    </citation>
    <scope>NUCLEOTIDE SEQUENCE [LARGE SCALE GENOMIC DNA]</scope>
    <source>
        <strain evidence="2 3">CCM 3426</strain>
    </source>
</reference>